<feature type="chain" id="PRO_5046003286" evidence="1">
    <location>
        <begin position="20"/>
        <end position="529"/>
    </location>
</feature>
<keyword evidence="1" id="KW-0732">Signal</keyword>
<comment type="caution">
    <text evidence="2">The sequence shown here is derived from an EMBL/GenBank/DDBJ whole genome shotgun (WGS) entry which is preliminary data.</text>
</comment>
<proteinExistence type="predicted"/>
<feature type="signal peptide" evidence="1">
    <location>
        <begin position="1"/>
        <end position="19"/>
    </location>
</feature>
<dbReference type="InterPro" id="IPR015943">
    <property type="entry name" value="WD40/YVTN_repeat-like_dom_sf"/>
</dbReference>
<protein>
    <submittedName>
        <fullName evidence="2">Uncharacterized protein</fullName>
    </submittedName>
</protein>
<dbReference type="InterPro" id="IPR011047">
    <property type="entry name" value="Quinoprotein_ADH-like_sf"/>
</dbReference>
<keyword evidence="3" id="KW-1185">Reference proteome</keyword>
<evidence type="ECO:0000313" key="3">
    <source>
        <dbReference type="Proteomes" id="UP001427805"/>
    </source>
</evidence>
<evidence type="ECO:0000313" key="2">
    <source>
        <dbReference type="EMBL" id="MEN3748952.1"/>
    </source>
</evidence>
<dbReference type="PROSITE" id="PS51257">
    <property type="entry name" value="PROKAR_LIPOPROTEIN"/>
    <property type="match status" value="1"/>
</dbReference>
<organism evidence="2 3">
    <name type="scientific">Sphingomonas rustica</name>
    <dbReference type="NCBI Taxonomy" id="3103142"/>
    <lineage>
        <taxon>Bacteria</taxon>
        <taxon>Pseudomonadati</taxon>
        <taxon>Pseudomonadota</taxon>
        <taxon>Alphaproteobacteria</taxon>
        <taxon>Sphingomonadales</taxon>
        <taxon>Sphingomonadaceae</taxon>
        <taxon>Sphingomonas</taxon>
    </lineage>
</organism>
<dbReference type="RefSeq" id="WP_346247996.1">
    <property type="nucleotide sequence ID" value="NZ_JBDIZK010000011.1"/>
</dbReference>
<evidence type="ECO:0000256" key="1">
    <source>
        <dbReference type="SAM" id="SignalP"/>
    </source>
</evidence>
<dbReference type="SMART" id="SM00564">
    <property type="entry name" value="PQQ"/>
    <property type="match status" value="2"/>
</dbReference>
<accession>A0ABV0BBL6</accession>
<name>A0ABV0BBL6_9SPHN</name>
<dbReference type="InterPro" id="IPR018391">
    <property type="entry name" value="PQQ_b-propeller_rpt"/>
</dbReference>
<dbReference type="Gene3D" id="2.130.10.10">
    <property type="entry name" value="YVTN repeat-like/Quinoprotein amine dehydrogenase"/>
    <property type="match status" value="1"/>
</dbReference>
<dbReference type="SUPFAM" id="SSF50998">
    <property type="entry name" value="Quinoprotein alcohol dehydrogenase-like"/>
    <property type="match status" value="2"/>
</dbReference>
<dbReference type="Proteomes" id="UP001427805">
    <property type="component" value="Unassembled WGS sequence"/>
</dbReference>
<dbReference type="EMBL" id="JBDIZK010000011">
    <property type="protein sequence ID" value="MEN3748952.1"/>
    <property type="molecule type" value="Genomic_DNA"/>
</dbReference>
<gene>
    <name evidence="2" type="ORF">TPR58_17385</name>
</gene>
<reference evidence="2 3" key="1">
    <citation type="submission" date="2024-05" db="EMBL/GenBank/DDBJ databases">
        <title>Sphingomonas sp. HF-S3 16S ribosomal RNA gene Genome sequencing and assembly.</title>
        <authorList>
            <person name="Lee H."/>
        </authorList>
    </citation>
    <scope>NUCLEOTIDE SEQUENCE [LARGE SCALE GENOMIC DNA]</scope>
    <source>
        <strain evidence="2 3">HF-S3</strain>
    </source>
</reference>
<sequence>MKISIKRAAPVALALVLAACDGGGSGGGVQPAPTPTPTPITTLNVTLSKSSGETSFADDEKVPPFEFDAAVVGATADPVIADLQYDRTRFTLDSDLARGADGKYRVRLIPIATLASGAYAGTVTFRLCRDAACSIVYPGSTQSFSYRFTARLADWTTFQRNAAHNGYVRSTFDPAVFRKAWDYKPANVTYMSTVSSANGLIYVGTGNADGTSSVRALAAANADERWAYNMGVKYSWSGPAIGKGKVLLTSMVSSSDSNQIVSVDAVTGQYSGPNMRFASQWSNFLPPTPYGDELYMSAGYYGNVLYGFSLLGESWWSSMAGGGQIWDGQTPAVDADNVYYYSGPGVDVYDRITHRLQRRLVNPFFDTIGYSYYGSPILGMNRNVLVYSGHRRSETPSILVNWLIDTRTHTWRSVDAYSTTPGVGGGSVYLARNAPSRLDALDEVTGAVRWSWTPPASERFVGNTIVTATLVFVSTDKAIYAIPLQGTSHAPAWSAPSSGEMALTADGLLVVTHQEGGYTPRSLVAYRLQ</sequence>